<dbReference type="KEGG" id="ccac:CcaHIS019_0201490"/>
<feature type="compositionally biased region" description="Basic and acidic residues" evidence="1">
    <location>
        <begin position="71"/>
        <end position="90"/>
    </location>
</feature>
<sequence length="119" mass="12376">MDPALKNEIATESTELATGEPPIRSRVAPDINPIGGGIVDDSQAADTSPGDGSTHTNQLSGEEMAMARAYATEHHKKSDEPHHPSLKDKVSGFGNVVAGKVTDDPAKVAYGKAKAQGEV</sequence>
<evidence type="ECO:0000256" key="1">
    <source>
        <dbReference type="SAM" id="MobiDB-lite"/>
    </source>
</evidence>
<organism evidence="2 3">
    <name type="scientific">Cutaneotrichosporon cavernicola</name>
    <dbReference type="NCBI Taxonomy" id="279322"/>
    <lineage>
        <taxon>Eukaryota</taxon>
        <taxon>Fungi</taxon>
        <taxon>Dikarya</taxon>
        <taxon>Basidiomycota</taxon>
        <taxon>Agaricomycotina</taxon>
        <taxon>Tremellomycetes</taxon>
        <taxon>Trichosporonales</taxon>
        <taxon>Trichosporonaceae</taxon>
        <taxon>Cutaneotrichosporon</taxon>
    </lineage>
</organism>
<feature type="compositionally biased region" description="Polar residues" evidence="1">
    <location>
        <begin position="44"/>
        <end position="60"/>
    </location>
</feature>
<gene>
    <name evidence="2" type="ORF">CcaverHIS019_0201490</name>
</gene>
<accession>A0AA48I9Q4</accession>
<dbReference type="Proteomes" id="UP001233271">
    <property type="component" value="Chromosome 2"/>
</dbReference>
<reference evidence="2" key="1">
    <citation type="journal article" date="2023" name="BMC Genomics">
        <title>Chromosome-level genome assemblies of Cutaneotrichosporon spp. (Trichosporonales, Basidiomycota) reveal imbalanced evolution between nucleotide sequences and chromosome synteny.</title>
        <authorList>
            <person name="Kobayashi Y."/>
            <person name="Kayamori A."/>
            <person name="Aoki K."/>
            <person name="Shiwa Y."/>
            <person name="Matsutani M."/>
            <person name="Fujita N."/>
            <person name="Sugita T."/>
            <person name="Iwasaki W."/>
            <person name="Tanaka N."/>
            <person name="Takashima M."/>
        </authorList>
    </citation>
    <scope>NUCLEOTIDE SEQUENCE</scope>
    <source>
        <strain evidence="2">HIS019</strain>
    </source>
</reference>
<dbReference type="EMBL" id="AP028213">
    <property type="protein sequence ID" value="BEI88787.1"/>
    <property type="molecule type" value="Genomic_DNA"/>
</dbReference>
<dbReference type="AlphaFoldDB" id="A0AA48I9Q4"/>
<dbReference type="RefSeq" id="XP_060454053.1">
    <property type="nucleotide sequence ID" value="XM_060597129.1"/>
</dbReference>
<protein>
    <submittedName>
        <fullName evidence="2">Uncharacterized protein</fullName>
    </submittedName>
</protein>
<name>A0AA48I9Q4_9TREE</name>
<keyword evidence="3" id="KW-1185">Reference proteome</keyword>
<proteinExistence type="predicted"/>
<feature type="region of interest" description="Disordered" evidence="1">
    <location>
        <begin position="1"/>
        <end position="91"/>
    </location>
</feature>
<evidence type="ECO:0000313" key="2">
    <source>
        <dbReference type="EMBL" id="BEI88787.1"/>
    </source>
</evidence>
<evidence type="ECO:0000313" key="3">
    <source>
        <dbReference type="Proteomes" id="UP001233271"/>
    </source>
</evidence>
<dbReference type="GeneID" id="85492658"/>